<protein>
    <recommendedName>
        <fullName evidence="3">ferroxidase</fullName>
        <ecNumber evidence="3">1.16.3.1</ecNumber>
    </recommendedName>
</protein>
<dbReference type="PRINTS" id="PR00904">
    <property type="entry name" value="FRATAXIN"/>
</dbReference>
<evidence type="ECO:0000256" key="6">
    <source>
        <dbReference type="ARBA" id="ARBA00022496"/>
    </source>
</evidence>
<dbReference type="InterPro" id="IPR020895">
    <property type="entry name" value="Frataxin_CS"/>
</dbReference>
<keyword evidence="7" id="KW-0809">Transit peptide</keyword>
<evidence type="ECO:0000256" key="3">
    <source>
        <dbReference type="ARBA" id="ARBA00013107"/>
    </source>
</evidence>
<reference evidence="14" key="1">
    <citation type="submission" date="2018-01" db="EMBL/GenBank/DDBJ databases">
        <title>An insight into the sialome of Amazonian anophelines.</title>
        <authorList>
            <person name="Ribeiro J.M."/>
            <person name="Scarpassa V."/>
            <person name="Calvo E."/>
        </authorList>
    </citation>
    <scope>NUCLEOTIDE SEQUENCE</scope>
</reference>
<keyword evidence="8" id="KW-0560">Oxidoreductase</keyword>
<sequence>MHIVSALLVRRSLCRFLVPVVRQFSGRQTTPVPAPAPTETLPSHIVHLTSNSGIAGYRLLRSMSSQDTTATAAPTIDPVTFEVVCSDTLESLCDYFEELIEGTSSLSQADVMYSDGVLTVNFGRPHGTYVINRQSPNRQIWLSSPTSGPKRYDFVSVKDAIDKGYWLYRHDGVTLHELLHEEVSKIACRPLDFSVLPHSQRGP</sequence>
<dbReference type="EC" id="1.16.3.1" evidence="3"/>
<keyword evidence="6" id="KW-0410">Iron transport</keyword>
<keyword evidence="12" id="KW-0350">Heme biosynthesis</keyword>
<comment type="catalytic activity">
    <reaction evidence="13">
        <text>4 Fe(2+) + O2 + 4 H(+) = 4 Fe(3+) + 2 H2O</text>
        <dbReference type="Rhea" id="RHEA:11148"/>
        <dbReference type="ChEBI" id="CHEBI:15377"/>
        <dbReference type="ChEBI" id="CHEBI:15378"/>
        <dbReference type="ChEBI" id="CHEBI:15379"/>
        <dbReference type="ChEBI" id="CHEBI:29033"/>
        <dbReference type="ChEBI" id="CHEBI:29034"/>
        <dbReference type="EC" id="1.16.3.1"/>
    </reaction>
</comment>
<dbReference type="FunFam" id="3.30.920.10:FF:000002">
    <property type="entry name" value="Frataxin, mitochondrial"/>
    <property type="match status" value="1"/>
</dbReference>
<dbReference type="GO" id="GO:0008198">
    <property type="term" value="F:ferrous iron binding"/>
    <property type="evidence" value="ECO:0007669"/>
    <property type="project" value="TreeGrafter"/>
</dbReference>
<evidence type="ECO:0000256" key="7">
    <source>
        <dbReference type="ARBA" id="ARBA00022946"/>
    </source>
</evidence>
<dbReference type="PROSITE" id="PS50810">
    <property type="entry name" value="FRATAXIN_2"/>
    <property type="match status" value="1"/>
</dbReference>
<dbReference type="SMART" id="SM01219">
    <property type="entry name" value="Frataxin_Cyay"/>
    <property type="match status" value="1"/>
</dbReference>
<dbReference type="Gene3D" id="3.30.920.10">
    <property type="entry name" value="Frataxin/CyaY"/>
    <property type="match status" value="1"/>
</dbReference>
<dbReference type="GO" id="GO:0034986">
    <property type="term" value="F:iron chaperone activity"/>
    <property type="evidence" value="ECO:0007669"/>
    <property type="project" value="TreeGrafter"/>
</dbReference>
<dbReference type="AlphaFoldDB" id="A0A2M4CYN1"/>
<dbReference type="PANTHER" id="PTHR16821:SF2">
    <property type="entry name" value="FRATAXIN, MITOCHONDRIAL"/>
    <property type="match status" value="1"/>
</dbReference>
<dbReference type="GO" id="GO:0051537">
    <property type="term" value="F:2 iron, 2 sulfur cluster binding"/>
    <property type="evidence" value="ECO:0007669"/>
    <property type="project" value="TreeGrafter"/>
</dbReference>
<dbReference type="InterPro" id="IPR017789">
    <property type="entry name" value="Frataxin"/>
</dbReference>
<keyword evidence="5" id="KW-0813">Transport</keyword>
<evidence type="ECO:0000256" key="1">
    <source>
        <dbReference type="ARBA" id="ARBA00004173"/>
    </source>
</evidence>
<keyword evidence="10" id="KW-0406">Ion transport</keyword>
<dbReference type="CDD" id="cd00503">
    <property type="entry name" value="Frataxin"/>
    <property type="match status" value="1"/>
</dbReference>
<dbReference type="PROSITE" id="PS01344">
    <property type="entry name" value="FRATAXIN_1"/>
    <property type="match status" value="1"/>
</dbReference>
<keyword evidence="9" id="KW-0408">Iron</keyword>
<evidence type="ECO:0000256" key="5">
    <source>
        <dbReference type="ARBA" id="ARBA00022448"/>
    </source>
</evidence>
<dbReference type="GO" id="GO:0006783">
    <property type="term" value="P:heme biosynthetic process"/>
    <property type="evidence" value="ECO:0007669"/>
    <property type="project" value="UniProtKB-KW"/>
</dbReference>
<comment type="similarity">
    <text evidence="2">Belongs to the frataxin family.</text>
</comment>
<evidence type="ECO:0000256" key="2">
    <source>
        <dbReference type="ARBA" id="ARBA00008183"/>
    </source>
</evidence>
<evidence type="ECO:0000256" key="13">
    <source>
        <dbReference type="ARBA" id="ARBA00047990"/>
    </source>
</evidence>
<evidence type="ECO:0000256" key="10">
    <source>
        <dbReference type="ARBA" id="ARBA00023065"/>
    </source>
</evidence>
<dbReference type="VEuPathDB" id="VectorBase:ADAC010683"/>
<evidence type="ECO:0000256" key="11">
    <source>
        <dbReference type="ARBA" id="ARBA00023128"/>
    </source>
</evidence>
<dbReference type="EMBL" id="GGFL01006264">
    <property type="protein sequence ID" value="MBW70442.1"/>
    <property type="molecule type" value="Transcribed_RNA"/>
</dbReference>
<dbReference type="InterPro" id="IPR036524">
    <property type="entry name" value="Frataxin/CyaY_sf"/>
</dbReference>
<dbReference type="SUPFAM" id="SSF55387">
    <property type="entry name" value="Frataxin/Nqo15-like"/>
    <property type="match status" value="1"/>
</dbReference>
<evidence type="ECO:0000256" key="8">
    <source>
        <dbReference type="ARBA" id="ARBA00023002"/>
    </source>
</evidence>
<dbReference type="InterPro" id="IPR002908">
    <property type="entry name" value="Frataxin/CyaY"/>
</dbReference>
<dbReference type="NCBIfam" id="TIGR03422">
    <property type="entry name" value="mito_frataxin"/>
    <property type="match status" value="1"/>
</dbReference>
<organism evidence="14">
    <name type="scientific">Anopheles darlingi</name>
    <name type="common">Mosquito</name>
    <dbReference type="NCBI Taxonomy" id="43151"/>
    <lineage>
        <taxon>Eukaryota</taxon>
        <taxon>Metazoa</taxon>
        <taxon>Ecdysozoa</taxon>
        <taxon>Arthropoda</taxon>
        <taxon>Hexapoda</taxon>
        <taxon>Insecta</taxon>
        <taxon>Pterygota</taxon>
        <taxon>Neoptera</taxon>
        <taxon>Endopterygota</taxon>
        <taxon>Diptera</taxon>
        <taxon>Nematocera</taxon>
        <taxon>Culicoidea</taxon>
        <taxon>Culicidae</taxon>
        <taxon>Anophelinae</taxon>
        <taxon>Anopheles</taxon>
    </lineage>
</organism>
<evidence type="ECO:0000256" key="12">
    <source>
        <dbReference type="ARBA" id="ARBA00023133"/>
    </source>
</evidence>
<keyword evidence="11" id="KW-0496">Mitochondrion</keyword>
<evidence type="ECO:0000256" key="4">
    <source>
        <dbReference type="ARBA" id="ARBA00022434"/>
    </source>
</evidence>
<dbReference type="NCBIfam" id="TIGR03421">
    <property type="entry name" value="FeS_CyaY"/>
    <property type="match status" value="1"/>
</dbReference>
<dbReference type="GO" id="GO:0006826">
    <property type="term" value="P:iron ion transport"/>
    <property type="evidence" value="ECO:0007669"/>
    <property type="project" value="UniProtKB-KW"/>
</dbReference>
<dbReference type="GO" id="GO:0006879">
    <property type="term" value="P:intracellular iron ion homeostasis"/>
    <property type="evidence" value="ECO:0007669"/>
    <property type="project" value="UniProtKB-KW"/>
</dbReference>
<dbReference type="VEuPathDB" id="VectorBase:ADAR2_001696"/>
<dbReference type="GO" id="GO:0004322">
    <property type="term" value="F:ferroxidase activity"/>
    <property type="evidence" value="ECO:0007669"/>
    <property type="project" value="UniProtKB-EC"/>
</dbReference>
<accession>A0A2M4CYN1</accession>
<dbReference type="Pfam" id="PF01491">
    <property type="entry name" value="Frataxin_Cyay"/>
    <property type="match status" value="1"/>
</dbReference>
<evidence type="ECO:0000256" key="9">
    <source>
        <dbReference type="ARBA" id="ARBA00023004"/>
    </source>
</evidence>
<name>A0A2M4CYN1_ANODA</name>
<dbReference type="GO" id="GO:0016226">
    <property type="term" value="P:iron-sulfur cluster assembly"/>
    <property type="evidence" value="ECO:0007669"/>
    <property type="project" value="InterPro"/>
</dbReference>
<dbReference type="GO" id="GO:0005739">
    <property type="term" value="C:mitochondrion"/>
    <property type="evidence" value="ECO:0007669"/>
    <property type="project" value="UniProtKB-SubCell"/>
</dbReference>
<dbReference type="GO" id="GO:0008199">
    <property type="term" value="F:ferric iron binding"/>
    <property type="evidence" value="ECO:0007669"/>
    <property type="project" value="InterPro"/>
</dbReference>
<dbReference type="PANTHER" id="PTHR16821">
    <property type="entry name" value="FRATAXIN"/>
    <property type="match status" value="1"/>
</dbReference>
<proteinExistence type="inferred from homology"/>
<comment type="subcellular location">
    <subcellularLocation>
        <location evidence="1">Mitochondrion</location>
    </subcellularLocation>
</comment>
<evidence type="ECO:0000313" key="14">
    <source>
        <dbReference type="EMBL" id="MBW70442.1"/>
    </source>
</evidence>
<keyword evidence="4" id="KW-0409">Iron storage</keyword>